<dbReference type="CDD" id="cd21156">
    <property type="entry name" value="PUA_eIF2d-like"/>
    <property type="match status" value="1"/>
</dbReference>
<dbReference type="AlphaFoldDB" id="A0A9W8H1F3"/>
<evidence type="ECO:0000259" key="3">
    <source>
        <dbReference type="PROSITE" id="PS50296"/>
    </source>
</evidence>
<feature type="domain" description="SUI1" evidence="3">
    <location>
        <begin position="909"/>
        <end position="982"/>
    </location>
</feature>
<accession>A0A9W8H1F3</accession>
<dbReference type="PROSITE" id="PS50890">
    <property type="entry name" value="PUA"/>
    <property type="match status" value="1"/>
</dbReference>
<dbReference type="Pfam" id="PF25304">
    <property type="entry name" value="WHD_eIF2D"/>
    <property type="match status" value="1"/>
</dbReference>
<proteinExistence type="inferred from homology"/>
<dbReference type="InterPro" id="IPR048248">
    <property type="entry name" value="PUA_eIF2d-like"/>
</dbReference>
<dbReference type="EMBL" id="JANBUH010000050">
    <property type="protein sequence ID" value="KAJ2755724.1"/>
    <property type="molecule type" value="Genomic_DNA"/>
</dbReference>
<dbReference type="InterPro" id="IPR058886">
    <property type="entry name" value="SWIB_eIF2D"/>
</dbReference>
<reference evidence="5" key="1">
    <citation type="submission" date="2022-07" db="EMBL/GenBank/DDBJ databases">
        <title>Phylogenomic reconstructions and comparative analyses of Kickxellomycotina fungi.</title>
        <authorList>
            <person name="Reynolds N.K."/>
            <person name="Stajich J.E."/>
            <person name="Barry K."/>
            <person name="Grigoriev I.V."/>
            <person name="Crous P."/>
            <person name="Smith M.E."/>
        </authorList>
    </citation>
    <scope>NUCLEOTIDE SEQUENCE</scope>
    <source>
        <strain evidence="5">BCRC 34297</strain>
    </source>
</reference>
<name>A0A9W8H1F3_9FUNG</name>
<comment type="similarity">
    <text evidence="1">Belongs to the eIF2D family.</text>
</comment>
<dbReference type="Gene3D" id="3.10.400.20">
    <property type="match status" value="1"/>
</dbReference>
<protein>
    <recommendedName>
        <fullName evidence="7">Ligatin</fullName>
    </recommendedName>
</protein>
<dbReference type="SUPFAM" id="SSF55159">
    <property type="entry name" value="eIF1-like"/>
    <property type="match status" value="1"/>
</dbReference>
<dbReference type="Gene3D" id="1.10.245.10">
    <property type="entry name" value="SWIB/MDM2 domain"/>
    <property type="match status" value="1"/>
</dbReference>
<dbReference type="PANTHER" id="PTHR12217">
    <property type="entry name" value="EUKARYOTIC TRANSLATION INITIATION FACTOR 2D"/>
    <property type="match status" value="1"/>
</dbReference>
<feature type="domain" description="DM2" evidence="4">
    <location>
        <begin position="800"/>
        <end position="885"/>
    </location>
</feature>
<dbReference type="InterPro" id="IPR036877">
    <property type="entry name" value="SUI1_dom_sf"/>
</dbReference>
<gene>
    <name evidence="5" type="ORF">GGI19_001395</name>
</gene>
<dbReference type="Gene3D" id="3.30.780.10">
    <property type="entry name" value="SUI1-like domain"/>
    <property type="match status" value="1"/>
</dbReference>
<dbReference type="PANTHER" id="PTHR12217:SF4">
    <property type="entry name" value="EUKARYOTIC TRANSLATION INITIATION FACTOR 2D"/>
    <property type="match status" value="1"/>
</dbReference>
<dbReference type="SUPFAM" id="SSF88697">
    <property type="entry name" value="PUA domain-like"/>
    <property type="match status" value="1"/>
</dbReference>
<dbReference type="SUPFAM" id="SSF47592">
    <property type="entry name" value="SWIB/MDM2 domain"/>
    <property type="match status" value="1"/>
</dbReference>
<evidence type="ECO:0008006" key="7">
    <source>
        <dbReference type="Google" id="ProtNLM"/>
    </source>
</evidence>
<dbReference type="InterPro" id="IPR019438">
    <property type="entry name" value="Q_salvage"/>
</dbReference>
<dbReference type="Pfam" id="PF01253">
    <property type="entry name" value="SUI1"/>
    <property type="match status" value="1"/>
</dbReference>
<dbReference type="Proteomes" id="UP001140011">
    <property type="component" value="Unassembled WGS sequence"/>
</dbReference>
<feature type="region of interest" description="Disordered" evidence="2">
    <location>
        <begin position="609"/>
        <end position="656"/>
    </location>
</feature>
<evidence type="ECO:0000313" key="5">
    <source>
        <dbReference type="EMBL" id="KAJ2755724.1"/>
    </source>
</evidence>
<organism evidence="5 6">
    <name type="scientific">Coemansia pectinata</name>
    <dbReference type="NCBI Taxonomy" id="1052879"/>
    <lineage>
        <taxon>Eukaryota</taxon>
        <taxon>Fungi</taxon>
        <taxon>Fungi incertae sedis</taxon>
        <taxon>Zoopagomycota</taxon>
        <taxon>Kickxellomycotina</taxon>
        <taxon>Kickxellomycetes</taxon>
        <taxon>Kickxellales</taxon>
        <taxon>Kickxellaceae</taxon>
        <taxon>Coemansia</taxon>
    </lineage>
</organism>
<dbReference type="Pfam" id="PF10343">
    <property type="entry name" value="Q_salvage"/>
    <property type="match status" value="1"/>
</dbReference>
<dbReference type="InterPro" id="IPR001950">
    <property type="entry name" value="SUI1"/>
</dbReference>
<sequence length="1005" mass="109225">MGLISELSGVPGASAGLPAAWERACTGEGVPLPPTSTNYFDAVRDSTSKFIGGDDQALVKVNTSKVQQYVDELDAAKFDKYVKHVNSWSRSLPLVFDNQAQNLNLIAILDLLQIGSGFRHELHGAVNRGASDTINFGCMSMHISQTPLDARGLQALTLGDISRNFGIPLLGKERPMSEGNTAVMISEASELRPLAEIILGILQDTGRRLEQSGFGSFADFIIKTCTEKPTAANLVQKLVTAFPSLRDAASIGGQHVYLFKKAQLIAYDICQKFGKEDSMFDFPDIGDMTLFADNVVPAVVQHHGLIDPCSSIRAKVASGQELTLQETTAMRAASIVAAQLVVDCANSPGSGFKAGAISVNQATLDNFWWYEGKEPELRSIQRLICKNTQTMFKKPFHTKTRALLRSSSCRHLIQESKELFPAAWEQAEQAENNSTEGDGANAEGPMPDKLQAAKFTSHIGDRGEIFYNEAGDPLWLKVEAVAGGATMLVPTVYTLWRFPMLLPVLWTTSLVIPKLIGGADLMVPGLLIPREGLPDLKKGALVAICCPGNAAAQAVGVLNLDTQGLNSVAGAKGKAVLITHTYMDHLWGSGNKQPLPTIEFADAADLVHIGDDSDENNNSDNEHDWDGVEQKSSDDKPSASAALEPTTDEGSSNLTDSVVDTVAPDEMDELLMNSLRQIMATVLDDAHTAELLPINASTIYSTYMVPNAPRGRELDIKKSSHKKLAKFLKAAEKHGLIKLKDIRGELHIKSFNWAHKDMAEFTPYVIGSAKKEKLNDGEAGRLVAVPGQHGSELDMIRVIELLKPSSALAPLFDDVNAQTDTGYFSRQQTRTVLEDYIKGRRLVDAQNPRMVKLDHRLCDGLLTKEEYSKLSSYPRDKLQARLQERMTLYTQVVLPGGPTPVKIGNPPCAEIVCEKKMGSKAITRVSGLEPYGIDPSSLAKELRTACASSTTVDAIPGKKNAQMVLVQGHHIVTLTKLLEQHRLPARLISVVDKSGRAKVKKVVNN</sequence>
<dbReference type="InterPro" id="IPR036885">
    <property type="entry name" value="SWIB_MDM2_dom_sf"/>
</dbReference>
<evidence type="ECO:0000256" key="1">
    <source>
        <dbReference type="ARBA" id="ARBA00010359"/>
    </source>
</evidence>
<dbReference type="InterPro" id="IPR003121">
    <property type="entry name" value="SWIB_MDM2_domain"/>
</dbReference>
<evidence type="ECO:0000259" key="4">
    <source>
        <dbReference type="PROSITE" id="PS51925"/>
    </source>
</evidence>
<dbReference type="InterPro" id="IPR057429">
    <property type="entry name" value="WH_eIF2D"/>
</dbReference>
<feature type="compositionally biased region" description="Basic and acidic residues" evidence="2">
    <location>
        <begin position="620"/>
        <end position="637"/>
    </location>
</feature>
<dbReference type="PROSITE" id="PS50296">
    <property type="entry name" value="SUI1"/>
    <property type="match status" value="1"/>
</dbReference>
<dbReference type="GO" id="GO:0001731">
    <property type="term" value="P:formation of translation preinitiation complex"/>
    <property type="evidence" value="ECO:0007669"/>
    <property type="project" value="InterPro"/>
</dbReference>
<dbReference type="PROSITE" id="PS51925">
    <property type="entry name" value="SWIB_MDM2"/>
    <property type="match status" value="1"/>
</dbReference>
<dbReference type="OrthoDB" id="199771at2759"/>
<dbReference type="InterPro" id="IPR039759">
    <property type="entry name" value="eIF2D_SUI1"/>
</dbReference>
<dbReference type="Pfam" id="PF26292">
    <property type="entry name" value="PUA_elF2D"/>
    <property type="match status" value="1"/>
</dbReference>
<comment type="caution">
    <text evidence="5">The sequence shown here is derived from an EMBL/GenBank/DDBJ whole genome shotgun (WGS) entry which is preliminary data.</text>
</comment>
<dbReference type="Pfam" id="PF26291">
    <property type="entry name" value="SWIB_eIF2D"/>
    <property type="match status" value="1"/>
</dbReference>
<dbReference type="InterPro" id="IPR015947">
    <property type="entry name" value="PUA-like_sf"/>
</dbReference>
<evidence type="ECO:0000313" key="6">
    <source>
        <dbReference type="Proteomes" id="UP001140011"/>
    </source>
</evidence>
<keyword evidence="6" id="KW-1185">Reference proteome</keyword>
<dbReference type="InterPro" id="IPR039757">
    <property type="entry name" value="EIF2D"/>
</dbReference>
<evidence type="ECO:0000256" key="2">
    <source>
        <dbReference type="SAM" id="MobiDB-lite"/>
    </source>
</evidence>
<dbReference type="GO" id="GO:0003743">
    <property type="term" value="F:translation initiation factor activity"/>
    <property type="evidence" value="ECO:0007669"/>
    <property type="project" value="InterPro"/>
</dbReference>
<dbReference type="CDD" id="cd11608">
    <property type="entry name" value="eIF2D_C"/>
    <property type="match status" value="1"/>
</dbReference>